<sequence length="366" mass="40855">MNLVARQYILLFSLILQQHSVLTDFSSLKWYLSDYLSGNPWNLITGNVYKRLGDRCERSVDCLHVNNSICVDGECRCQSDYYPSESDDVEDKKVCKLAPGYKEDCQKDSKLLCRFPFVCSSDGVCDCPPGFLSNNTHCIRNCKSGYTSVGSPELSGGGKCLPNCPRSQPVRHEDRCYPLVGHSAHCLVDQQCSSVQNSICAAGPIEEERTCQCPLDFSLIGRKCIRKSKLGGECITNDDCLIESNTICLEGLCQCALGFIPEPMHGGFNQSSTYVVEHCIAEPTCPSTKGLEKLGQAYEDCSGETYRCSEGKYCRRWHIDSIKQRQYSVCCPIPKSEEYEEICGKFGMTLLIENSLQNDSAQPIRF</sequence>
<dbReference type="InterPro" id="IPR000742">
    <property type="entry name" value="EGF"/>
</dbReference>
<reference evidence="4" key="1">
    <citation type="submission" date="2022-11" db="UniProtKB">
        <authorList>
            <consortium name="WormBaseParasite"/>
        </authorList>
    </citation>
    <scope>IDENTIFICATION</scope>
</reference>
<keyword evidence="3" id="KW-1185">Reference proteome</keyword>
<dbReference type="SMART" id="SM00181">
    <property type="entry name" value="EGF"/>
    <property type="match status" value="4"/>
</dbReference>
<dbReference type="PANTHER" id="PTHR39069:SF8">
    <property type="entry name" value="FI17111P1"/>
    <property type="match status" value="1"/>
</dbReference>
<evidence type="ECO:0000313" key="4">
    <source>
        <dbReference type="WBParaSite" id="ACRNAN_Path_1023.g3926.t1"/>
    </source>
</evidence>
<dbReference type="Pfam" id="PF01683">
    <property type="entry name" value="EB"/>
    <property type="match status" value="1"/>
</dbReference>
<evidence type="ECO:0000256" key="1">
    <source>
        <dbReference type="SAM" id="SignalP"/>
    </source>
</evidence>
<dbReference type="Proteomes" id="UP000887540">
    <property type="component" value="Unplaced"/>
</dbReference>
<organism evidence="3 4">
    <name type="scientific">Acrobeloides nanus</name>
    <dbReference type="NCBI Taxonomy" id="290746"/>
    <lineage>
        <taxon>Eukaryota</taxon>
        <taxon>Metazoa</taxon>
        <taxon>Ecdysozoa</taxon>
        <taxon>Nematoda</taxon>
        <taxon>Chromadorea</taxon>
        <taxon>Rhabditida</taxon>
        <taxon>Tylenchina</taxon>
        <taxon>Cephalobomorpha</taxon>
        <taxon>Cephaloboidea</taxon>
        <taxon>Cephalobidae</taxon>
        <taxon>Acrobeloides</taxon>
    </lineage>
</organism>
<name>A0A914BUI5_9BILA</name>
<feature type="domain" description="EGF-like" evidence="2">
    <location>
        <begin position="104"/>
        <end position="139"/>
    </location>
</feature>
<evidence type="ECO:0000313" key="3">
    <source>
        <dbReference type="Proteomes" id="UP000887540"/>
    </source>
</evidence>
<evidence type="ECO:0000259" key="2">
    <source>
        <dbReference type="SMART" id="SM00181"/>
    </source>
</evidence>
<feature type="signal peptide" evidence="1">
    <location>
        <begin position="1"/>
        <end position="23"/>
    </location>
</feature>
<feature type="domain" description="EGF-like" evidence="2">
    <location>
        <begin position="185"/>
        <end position="225"/>
    </location>
</feature>
<dbReference type="InterPro" id="IPR006149">
    <property type="entry name" value="EB_dom"/>
</dbReference>
<dbReference type="PANTHER" id="PTHR39069">
    <property type="entry name" value="ECDYSONE-INDUCIBLE GENE E1, ISOFORM A"/>
    <property type="match status" value="1"/>
</dbReference>
<proteinExistence type="predicted"/>
<protein>
    <submittedName>
        <fullName evidence="4">EGF-like domain-containing protein</fullName>
    </submittedName>
</protein>
<accession>A0A914BUI5</accession>
<feature type="chain" id="PRO_5036699331" evidence="1">
    <location>
        <begin position="24"/>
        <end position="366"/>
    </location>
</feature>
<feature type="domain" description="EGF-like" evidence="2">
    <location>
        <begin position="233"/>
        <end position="280"/>
    </location>
</feature>
<feature type="domain" description="EGF-like" evidence="2">
    <location>
        <begin position="55"/>
        <end position="96"/>
    </location>
</feature>
<keyword evidence="1" id="KW-0732">Signal</keyword>
<dbReference type="WBParaSite" id="ACRNAN_Path_1023.g3926.t1">
    <property type="protein sequence ID" value="ACRNAN_Path_1023.g3926.t1"/>
    <property type="gene ID" value="ACRNAN_Path_1023.g3926"/>
</dbReference>
<dbReference type="AlphaFoldDB" id="A0A914BUI5"/>